<dbReference type="RefSeq" id="WP_069205364.1">
    <property type="nucleotide sequence ID" value="NZ_CP014168.1"/>
</dbReference>
<proteinExistence type="predicted"/>
<dbReference type="KEGG" id="span:AWL63_13420"/>
<evidence type="ECO:0000313" key="2">
    <source>
        <dbReference type="EMBL" id="AOH84812.1"/>
    </source>
</evidence>
<name>A0A1B3ZBI7_9SPHN</name>
<sequence>MISVRSLLTGIVVGAITAALVREITQYGLGFANWGLRAPRLGEALATGAIVGAVSQIVAQSRGRR</sequence>
<evidence type="ECO:0000256" key="1">
    <source>
        <dbReference type="SAM" id="Phobius"/>
    </source>
</evidence>
<feature type="transmembrane region" description="Helical" evidence="1">
    <location>
        <begin position="7"/>
        <end position="29"/>
    </location>
</feature>
<dbReference type="STRING" id="1560345.AWL63_13420"/>
<keyword evidence="3" id="KW-1185">Reference proteome</keyword>
<dbReference type="Proteomes" id="UP000094256">
    <property type="component" value="Chromosome"/>
</dbReference>
<keyword evidence="1" id="KW-0472">Membrane</keyword>
<dbReference type="OrthoDB" id="7573875at2"/>
<keyword evidence="1" id="KW-1133">Transmembrane helix</keyword>
<evidence type="ECO:0000313" key="3">
    <source>
        <dbReference type="Proteomes" id="UP000094256"/>
    </source>
</evidence>
<feature type="transmembrane region" description="Helical" evidence="1">
    <location>
        <begin position="41"/>
        <end position="59"/>
    </location>
</feature>
<reference evidence="2 3" key="1">
    <citation type="submission" date="2016-01" db="EMBL/GenBank/DDBJ databases">
        <title>Complete genome and mega plasmid sequence of Sphingomonas panacis DCY99 elicits systemic resistance in rice to Xanthomonas oryzae.</title>
        <authorList>
            <person name="Kim Y.J."/>
            <person name="Yang D.C."/>
            <person name="Sing P."/>
        </authorList>
    </citation>
    <scope>NUCLEOTIDE SEQUENCE [LARGE SCALE GENOMIC DNA]</scope>
    <source>
        <strain evidence="2 3">DCY99</strain>
    </source>
</reference>
<organism evidence="2 3">
    <name type="scientific">Sphingomonas panacis</name>
    <dbReference type="NCBI Taxonomy" id="1560345"/>
    <lineage>
        <taxon>Bacteria</taxon>
        <taxon>Pseudomonadati</taxon>
        <taxon>Pseudomonadota</taxon>
        <taxon>Alphaproteobacteria</taxon>
        <taxon>Sphingomonadales</taxon>
        <taxon>Sphingomonadaceae</taxon>
        <taxon>Sphingomonas</taxon>
    </lineage>
</organism>
<protein>
    <submittedName>
        <fullName evidence="2">Uncharacterized protein</fullName>
    </submittedName>
</protein>
<dbReference type="AlphaFoldDB" id="A0A1B3ZBI7"/>
<gene>
    <name evidence="2" type="ORF">AWL63_13420</name>
</gene>
<keyword evidence="1" id="KW-0812">Transmembrane</keyword>
<dbReference type="EMBL" id="CP014168">
    <property type="protein sequence ID" value="AOH84812.1"/>
    <property type="molecule type" value="Genomic_DNA"/>
</dbReference>
<accession>A0A1B3ZBI7</accession>